<dbReference type="PROSITE" id="PS51747">
    <property type="entry name" value="CYT_DCMP_DEAMINASES_2"/>
    <property type="match status" value="1"/>
</dbReference>
<dbReference type="Pfam" id="PF18772">
    <property type="entry name" value="APOBEC2"/>
    <property type="match status" value="1"/>
</dbReference>
<evidence type="ECO:0000256" key="2">
    <source>
        <dbReference type="ARBA" id="ARBA00006576"/>
    </source>
</evidence>
<organism evidence="7 8">
    <name type="scientific">Cottoperca gobio</name>
    <name type="common">Frogmouth</name>
    <name type="synonym">Aphritis gobio</name>
    <dbReference type="NCBI Taxonomy" id="56716"/>
    <lineage>
        <taxon>Eukaryota</taxon>
        <taxon>Metazoa</taxon>
        <taxon>Chordata</taxon>
        <taxon>Craniata</taxon>
        <taxon>Vertebrata</taxon>
        <taxon>Euteleostomi</taxon>
        <taxon>Actinopterygii</taxon>
        <taxon>Neopterygii</taxon>
        <taxon>Teleostei</taxon>
        <taxon>Neoteleostei</taxon>
        <taxon>Acanthomorphata</taxon>
        <taxon>Eupercaria</taxon>
        <taxon>Perciformes</taxon>
        <taxon>Notothenioidei</taxon>
        <taxon>Bovichtidae</taxon>
        <taxon>Cottoperca</taxon>
    </lineage>
</organism>
<reference evidence="8" key="1">
    <citation type="submission" date="2025-08" db="UniProtKB">
        <authorList>
            <consortium name="RefSeq"/>
        </authorList>
    </citation>
    <scope>IDENTIFICATION</scope>
</reference>
<evidence type="ECO:0000256" key="4">
    <source>
        <dbReference type="ARBA" id="ARBA00022801"/>
    </source>
</evidence>
<dbReference type="PANTHER" id="PTHR13857:SF47">
    <property type="entry name" value="APOLIPOPROTEIN B MRNA EDITING ENZYME, CATALYTIC POLYPEPTIDE-LIKE 2A"/>
    <property type="match status" value="1"/>
</dbReference>
<evidence type="ECO:0000259" key="6">
    <source>
        <dbReference type="PROSITE" id="PS51747"/>
    </source>
</evidence>
<comment type="similarity">
    <text evidence="2">Belongs to the cytidine and deoxycytidylate deaminase family.</text>
</comment>
<dbReference type="RefSeq" id="XP_029288534.1">
    <property type="nucleotide sequence ID" value="XM_029432674.1"/>
</dbReference>
<dbReference type="GO" id="GO:0005634">
    <property type="term" value="C:nucleus"/>
    <property type="evidence" value="ECO:0007669"/>
    <property type="project" value="TreeGrafter"/>
</dbReference>
<evidence type="ECO:0000256" key="3">
    <source>
        <dbReference type="ARBA" id="ARBA00022723"/>
    </source>
</evidence>
<dbReference type="SUPFAM" id="SSF53927">
    <property type="entry name" value="Cytidine deaminase-like"/>
    <property type="match status" value="1"/>
</dbReference>
<dbReference type="CTD" id="503736"/>
<sequence length="252" mass="28726">MADKSRTPMRKKERKEKESTEMSKDVKDVKNEGEQAVDNGEVPSAEAAAANGAVGDDQNGEFQVEALELPPFEIIEGDRIDPFAFKFQFKNVEYSSGRNKTFLCYLVDKGSADDGLLKGYLEDEHTGSHAEEAFFLQCLKDYDPALKYTVTWYVSSSPCSDCAAKIAEVLRVRKNIKLSLFAARLFEWEETDIQDGLKAMHAAGCKLRVMKPLDFSYTWETFVENEEQPLNLWEDCTENYEYYQEKLADILQ</sequence>
<dbReference type="Proteomes" id="UP000504630">
    <property type="component" value="Chromosome 5"/>
</dbReference>
<dbReference type="GO" id="GO:0046872">
    <property type="term" value="F:metal ion binding"/>
    <property type="evidence" value="ECO:0007669"/>
    <property type="project" value="UniProtKB-KW"/>
</dbReference>
<gene>
    <name evidence="8" type="primary">apobec2a</name>
</gene>
<dbReference type="InterPro" id="IPR050610">
    <property type="entry name" value="APOBEC_Cyt_Deaminase"/>
</dbReference>
<dbReference type="InterPro" id="IPR002125">
    <property type="entry name" value="CMP_dCMP_dom"/>
</dbReference>
<dbReference type="KEGG" id="cgob:115008829"/>
<dbReference type="GO" id="GO:0004126">
    <property type="term" value="F:cytidine deaminase activity"/>
    <property type="evidence" value="ECO:0007669"/>
    <property type="project" value="TreeGrafter"/>
</dbReference>
<keyword evidence="4" id="KW-0378">Hydrolase</keyword>
<keyword evidence="3" id="KW-0479">Metal-binding</keyword>
<evidence type="ECO:0000313" key="7">
    <source>
        <dbReference type="Proteomes" id="UP000504630"/>
    </source>
</evidence>
<evidence type="ECO:0000256" key="1">
    <source>
        <dbReference type="ARBA" id="ARBA00001947"/>
    </source>
</evidence>
<dbReference type="PANTHER" id="PTHR13857">
    <property type="entry name" value="MRNA EDITING ENZYME"/>
    <property type="match status" value="1"/>
</dbReference>
<dbReference type="OrthoDB" id="8841220at2759"/>
<evidence type="ECO:0000256" key="5">
    <source>
        <dbReference type="SAM" id="MobiDB-lite"/>
    </source>
</evidence>
<dbReference type="GO" id="GO:0016554">
    <property type="term" value="P:cytidine to uridine editing"/>
    <property type="evidence" value="ECO:0007669"/>
    <property type="project" value="TreeGrafter"/>
</dbReference>
<dbReference type="CDD" id="cd01283">
    <property type="entry name" value="cytidine_deaminase"/>
    <property type="match status" value="1"/>
</dbReference>
<comment type="cofactor">
    <cofactor evidence="1">
        <name>Zn(2+)</name>
        <dbReference type="ChEBI" id="CHEBI:29105"/>
    </cofactor>
</comment>
<accession>A0A6J2PT62</accession>
<feature type="region of interest" description="Disordered" evidence="5">
    <location>
        <begin position="1"/>
        <end position="51"/>
    </location>
</feature>
<dbReference type="GO" id="GO:0003723">
    <property type="term" value="F:RNA binding"/>
    <property type="evidence" value="ECO:0007669"/>
    <property type="project" value="TreeGrafter"/>
</dbReference>
<dbReference type="GeneID" id="115008829"/>
<feature type="compositionally biased region" description="Basic and acidic residues" evidence="5">
    <location>
        <begin position="15"/>
        <end position="33"/>
    </location>
</feature>
<dbReference type="AlphaFoldDB" id="A0A6J2PT62"/>
<evidence type="ECO:0000313" key="8">
    <source>
        <dbReference type="RefSeq" id="XP_029288534.1"/>
    </source>
</evidence>
<dbReference type="InParanoid" id="A0A6J2PT62"/>
<protein>
    <submittedName>
        <fullName evidence="8">C-&gt;U-editing enzyme APOBEC-2a</fullName>
    </submittedName>
</protein>
<name>A0A6J2PT62_COTGO</name>
<dbReference type="Gene3D" id="3.40.140.10">
    <property type="entry name" value="Cytidine Deaminase, domain 2"/>
    <property type="match status" value="1"/>
</dbReference>
<keyword evidence="7" id="KW-1185">Reference proteome</keyword>
<proteinExistence type="inferred from homology"/>
<feature type="domain" description="CMP/dCMP-type deaminase" evidence="6">
    <location>
        <begin position="80"/>
        <end position="200"/>
    </location>
</feature>
<dbReference type="GO" id="GO:0005737">
    <property type="term" value="C:cytoplasm"/>
    <property type="evidence" value="ECO:0007669"/>
    <property type="project" value="TreeGrafter"/>
</dbReference>
<dbReference type="InterPro" id="IPR016193">
    <property type="entry name" value="Cytidine_deaminase-like"/>
</dbReference>